<sequence length="266" mass="31136">MIQNQILYTEPLKQRHADIEELKRLALIENRSEDEDLSLLDVSNRLFLNDFAEQEIIDTRNRFFDFWDIETNDAEIPVELSGTADQEHLDRIDEIINSLEFGDDLKPFKLNKLADQHPEIPFYTLMSIIDMELQGKEPAKILRKIKEACSVYPENRLLELMQDQYLIIQDKKPMLLNDSTFGHSTLSQLMKGRQSIHPLELYIAHAALFEFVAQKDHLLMTDSFLFTSMQVYPEAEEVINQKTILFDLHILDYCIEKYAPELNEEG</sequence>
<dbReference type="RefSeq" id="WP_212215793.1">
    <property type="nucleotide sequence ID" value="NZ_JAGUCO010000005.1"/>
</dbReference>
<name>A0ABS5JUI6_9BACT</name>
<dbReference type="Proteomes" id="UP000708576">
    <property type="component" value="Unassembled WGS sequence"/>
</dbReference>
<proteinExistence type="predicted"/>
<dbReference type="EMBL" id="JAGUCO010000005">
    <property type="protein sequence ID" value="MBS2098557.1"/>
    <property type="molecule type" value="Genomic_DNA"/>
</dbReference>
<keyword evidence="2" id="KW-1185">Reference proteome</keyword>
<comment type="caution">
    <text evidence="1">The sequence shown here is derived from an EMBL/GenBank/DDBJ whole genome shotgun (WGS) entry which is preliminary data.</text>
</comment>
<organism evidence="1 2">
    <name type="scientific">Carboxylicivirga linearis</name>
    <dbReference type="NCBI Taxonomy" id="1628157"/>
    <lineage>
        <taxon>Bacteria</taxon>
        <taxon>Pseudomonadati</taxon>
        <taxon>Bacteroidota</taxon>
        <taxon>Bacteroidia</taxon>
        <taxon>Marinilabiliales</taxon>
        <taxon>Marinilabiliaceae</taxon>
        <taxon>Carboxylicivirga</taxon>
    </lineage>
</organism>
<gene>
    <name evidence="1" type="ORF">KEM10_09710</name>
</gene>
<protein>
    <submittedName>
        <fullName evidence="1">Uncharacterized protein</fullName>
    </submittedName>
</protein>
<reference evidence="1 2" key="1">
    <citation type="journal article" date="2015" name="Int. J. Syst. Evol. Microbiol.">
        <title>Carboxylicivirga linearis sp. nov., isolated from a sea cucumber culture pond.</title>
        <authorList>
            <person name="Wang F.Q."/>
            <person name="Zhou Y.X."/>
            <person name="Lin X.Z."/>
            <person name="Chen G.J."/>
            <person name="Du Z.J."/>
        </authorList>
    </citation>
    <scope>NUCLEOTIDE SEQUENCE [LARGE SCALE GENOMIC DNA]</scope>
    <source>
        <strain evidence="1 2">FB218</strain>
    </source>
</reference>
<evidence type="ECO:0000313" key="2">
    <source>
        <dbReference type="Proteomes" id="UP000708576"/>
    </source>
</evidence>
<evidence type="ECO:0000313" key="1">
    <source>
        <dbReference type="EMBL" id="MBS2098557.1"/>
    </source>
</evidence>
<accession>A0ABS5JUI6</accession>